<dbReference type="EMBL" id="LT629799">
    <property type="protein sequence ID" value="SDU81832.1"/>
    <property type="molecule type" value="Genomic_DNA"/>
</dbReference>
<keyword evidence="2" id="KW-0479">Metal-binding</keyword>
<dbReference type="NCBIfam" id="TIGR01916">
    <property type="entry name" value="F420_cofE"/>
    <property type="match status" value="1"/>
</dbReference>
<keyword evidence="7" id="KW-0464">Manganese</keyword>
<evidence type="ECO:0000256" key="7">
    <source>
        <dbReference type="ARBA" id="ARBA00023211"/>
    </source>
</evidence>
<dbReference type="AlphaFoldDB" id="A0A1H2LLV9"/>
<keyword evidence="6" id="KW-0342">GTP-binding</keyword>
<dbReference type="Pfam" id="PF01996">
    <property type="entry name" value="F420_ligase"/>
    <property type="match status" value="1"/>
</dbReference>
<keyword evidence="5" id="KW-0630">Potassium</keyword>
<accession>A0A1H2LLV9</accession>
<dbReference type="GO" id="GO:0005525">
    <property type="term" value="F:GTP binding"/>
    <property type="evidence" value="ECO:0007669"/>
    <property type="project" value="UniProtKB-KW"/>
</dbReference>
<dbReference type="RefSeq" id="WP_091073034.1">
    <property type="nucleotide sequence ID" value="NZ_LT629799.1"/>
</dbReference>
<evidence type="ECO:0000256" key="1">
    <source>
        <dbReference type="ARBA" id="ARBA00022598"/>
    </source>
</evidence>
<keyword evidence="4" id="KW-0460">Magnesium</keyword>
<dbReference type="PANTHER" id="PTHR47917:SF1">
    <property type="entry name" value="COENZYME F420:L-GLUTAMATE LIGASE"/>
    <property type="match status" value="1"/>
</dbReference>
<dbReference type="InterPro" id="IPR002847">
    <property type="entry name" value="F420-0_gamma-glut_ligase-dom"/>
</dbReference>
<evidence type="ECO:0000256" key="5">
    <source>
        <dbReference type="ARBA" id="ARBA00022958"/>
    </source>
</evidence>
<evidence type="ECO:0000256" key="3">
    <source>
        <dbReference type="ARBA" id="ARBA00022741"/>
    </source>
</evidence>
<evidence type="ECO:0000313" key="9">
    <source>
        <dbReference type="EMBL" id="SDU81832.1"/>
    </source>
</evidence>
<protein>
    <submittedName>
        <fullName evidence="9">Coenzyme F420-0:L-glutamate ligase / coenzyme F420-1:gamma-L-glutamate ligase</fullName>
    </submittedName>
</protein>
<evidence type="ECO:0000256" key="4">
    <source>
        <dbReference type="ARBA" id="ARBA00022842"/>
    </source>
</evidence>
<name>A0A1H2LLV9_9ACTN</name>
<keyword evidence="1 9" id="KW-0436">Ligase</keyword>
<evidence type="ECO:0000256" key="6">
    <source>
        <dbReference type="ARBA" id="ARBA00023134"/>
    </source>
</evidence>
<dbReference type="Gene3D" id="3.30.1330.100">
    <property type="entry name" value="CofE-like"/>
    <property type="match status" value="2"/>
</dbReference>
<evidence type="ECO:0000259" key="8">
    <source>
        <dbReference type="Pfam" id="PF01996"/>
    </source>
</evidence>
<reference evidence="10" key="1">
    <citation type="submission" date="2016-10" db="EMBL/GenBank/DDBJ databases">
        <authorList>
            <person name="Varghese N."/>
            <person name="Submissions S."/>
        </authorList>
    </citation>
    <scope>NUCLEOTIDE SEQUENCE [LARGE SCALE GENOMIC DNA]</scope>
    <source>
        <strain evidence="10">DSM 21743</strain>
    </source>
</reference>
<dbReference type="InterPro" id="IPR008225">
    <property type="entry name" value="F420-0_g-glutamyl_ligase"/>
</dbReference>
<dbReference type="STRING" id="546874.SAMN04488544_0455"/>
<keyword evidence="10" id="KW-1185">Reference proteome</keyword>
<sequence length="304" mass="31310">MTGPGRAEVSVLALGGIGEVHPGDDLAALVLDAAAGDPAGPLRDGDVLVVTSKVVSKSEGRSVPAEARESAIREAAVHTLARRGPTRIVRDRNGLVLAAAGVDNSNVDPGRVLLLPVDPDASAARIRSALRERAGVDVGVVVSDTLGRAWRLGQTDVAIGAAGVRVVEDYAGRTDTYGNDLHVTAVALADELASAADLVKTKLAGRPVALVRGLAHLVGDDAGTARDLARDPAQDMFGHGSQEAVLAAVLEAVGQPGRYEELLDLPREARARALLDGPGGEDLEPAAAALVERLLVADLHRRDA</sequence>
<gene>
    <name evidence="9" type="ORF">SAMN04488544_0455</name>
</gene>
<dbReference type="PANTHER" id="PTHR47917">
    <property type="match status" value="1"/>
</dbReference>
<proteinExistence type="predicted"/>
<dbReference type="Proteomes" id="UP000198825">
    <property type="component" value="Chromosome I"/>
</dbReference>
<dbReference type="GO" id="GO:0052618">
    <property type="term" value="F:coenzyme F420-0:L-glutamate ligase activity"/>
    <property type="evidence" value="ECO:0007669"/>
    <property type="project" value="TreeGrafter"/>
</dbReference>
<evidence type="ECO:0000256" key="2">
    <source>
        <dbReference type="ARBA" id="ARBA00022723"/>
    </source>
</evidence>
<dbReference type="GO" id="GO:0046872">
    <property type="term" value="F:metal ion binding"/>
    <property type="evidence" value="ECO:0007669"/>
    <property type="project" value="UniProtKB-KW"/>
</dbReference>
<dbReference type="NCBIfam" id="NF009810">
    <property type="entry name" value="PRK13294.1"/>
    <property type="match status" value="1"/>
</dbReference>
<organism evidence="9 10">
    <name type="scientific">Microlunatus sagamiharensis</name>
    <dbReference type="NCBI Taxonomy" id="546874"/>
    <lineage>
        <taxon>Bacteria</taxon>
        <taxon>Bacillati</taxon>
        <taxon>Actinomycetota</taxon>
        <taxon>Actinomycetes</taxon>
        <taxon>Propionibacteriales</taxon>
        <taxon>Propionibacteriaceae</taxon>
        <taxon>Microlunatus</taxon>
    </lineage>
</organism>
<dbReference type="OrthoDB" id="9788295at2"/>
<feature type="domain" description="Coenzyme F420:L-glutamate ligase-like" evidence="8">
    <location>
        <begin position="17"/>
        <end position="213"/>
    </location>
</feature>
<evidence type="ECO:0000313" key="10">
    <source>
        <dbReference type="Proteomes" id="UP000198825"/>
    </source>
</evidence>
<dbReference type="SUPFAM" id="SSF144010">
    <property type="entry name" value="CofE-like"/>
    <property type="match status" value="1"/>
</dbReference>
<keyword evidence="3" id="KW-0547">Nucleotide-binding</keyword>